<dbReference type="InterPro" id="IPR050313">
    <property type="entry name" value="Carb_Metab_HTH_regulators"/>
</dbReference>
<dbReference type="InterPro" id="IPR037171">
    <property type="entry name" value="NagB/RpiA_transferase-like"/>
</dbReference>
<dbReference type="PANTHER" id="PTHR30363:SF44">
    <property type="entry name" value="AGA OPERON TRANSCRIPTIONAL REPRESSOR-RELATED"/>
    <property type="match status" value="1"/>
</dbReference>
<evidence type="ECO:0000256" key="1">
    <source>
        <dbReference type="ARBA" id="ARBA00023015"/>
    </source>
</evidence>
<feature type="domain" description="HTH deoR-type" evidence="4">
    <location>
        <begin position="3"/>
        <end position="58"/>
    </location>
</feature>
<keyword evidence="1" id="KW-0805">Transcription regulation</keyword>
<dbReference type="SUPFAM" id="SSF46785">
    <property type="entry name" value="Winged helix' DNA-binding domain"/>
    <property type="match status" value="1"/>
</dbReference>
<dbReference type="InterPro" id="IPR014036">
    <property type="entry name" value="DeoR-like_C"/>
</dbReference>
<dbReference type="SMART" id="SM00420">
    <property type="entry name" value="HTH_DEOR"/>
    <property type="match status" value="1"/>
</dbReference>
<dbReference type="InterPro" id="IPR036390">
    <property type="entry name" value="WH_DNA-bd_sf"/>
</dbReference>
<dbReference type="Pfam" id="PF00455">
    <property type="entry name" value="DeoRC"/>
    <property type="match status" value="1"/>
</dbReference>
<dbReference type="RefSeq" id="WP_189348070.1">
    <property type="nucleotide sequence ID" value="NZ_BMXK01000001.1"/>
</dbReference>
<comment type="caution">
    <text evidence="5">The sequence shown here is derived from an EMBL/GenBank/DDBJ whole genome shotgun (WGS) entry which is preliminary data.</text>
</comment>
<dbReference type="InterPro" id="IPR018356">
    <property type="entry name" value="Tscrpt_reg_HTH_DeoR_CS"/>
</dbReference>
<evidence type="ECO:0000259" key="4">
    <source>
        <dbReference type="PROSITE" id="PS51000"/>
    </source>
</evidence>
<protein>
    <submittedName>
        <fullName evidence="5">DeoR family transcriptional regulator</fullName>
    </submittedName>
</protein>
<dbReference type="PROSITE" id="PS00894">
    <property type="entry name" value="HTH_DEOR_1"/>
    <property type="match status" value="1"/>
</dbReference>
<evidence type="ECO:0000256" key="3">
    <source>
        <dbReference type="ARBA" id="ARBA00023163"/>
    </source>
</evidence>
<proteinExistence type="predicted"/>
<gene>
    <name evidence="5" type="primary">fruR</name>
    <name evidence="5" type="ORF">GCM10008096_00080</name>
</gene>
<dbReference type="PRINTS" id="PR00037">
    <property type="entry name" value="HTHLACR"/>
</dbReference>
<keyword evidence="6" id="KW-1185">Reference proteome</keyword>
<dbReference type="SMART" id="SM01134">
    <property type="entry name" value="DeoRC"/>
    <property type="match status" value="1"/>
</dbReference>
<dbReference type="EMBL" id="BMXK01000001">
    <property type="protein sequence ID" value="GHC98723.1"/>
    <property type="molecule type" value="Genomic_DNA"/>
</dbReference>
<dbReference type="InterPro" id="IPR001034">
    <property type="entry name" value="DeoR_HTH"/>
</dbReference>
<keyword evidence="3" id="KW-0804">Transcription</keyword>
<keyword evidence="2" id="KW-0238">DNA-binding</keyword>
<dbReference type="Proteomes" id="UP000642819">
    <property type="component" value="Unassembled WGS sequence"/>
</dbReference>
<name>A0ABQ3GAC4_9MICC</name>
<dbReference type="SUPFAM" id="SSF100950">
    <property type="entry name" value="NagB/RpiA/CoA transferase-like"/>
    <property type="match status" value="1"/>
</dbReference>
<sequence>MQRAIRQKTIINAVRGTAEVRVADLVRATGASAMTVRRDLDELALQGVLRRTHGGAVGLPARGARLPYQVRQETNTALKQRIGAAAAGLIPDASSVIIDDGTTCAAVARAAAGRDLTAMPLSIHGAAALGERPGTRIVTPGGELNGDELSWKGHRAARDVLDFRADVAVLGVCAWGEEIGLTATSMQDADFKKAALASSRRVIAVTTAEKLGMTATFAVCPSDAVDVVVTSGAPADAAAWLAAAGVELVDIDA</sequence>
<evidence type="ECO:0000313" key="6">
    <source>
        <dbReference type="Proteomes" id="UP000642819"/>
    </source>
</evidence>
<dbReference type="PROSITE" id="PS51000">
    <property type="entry name" value="HTH_DEOR_2"/>
    <property type="match status" value="1"/>
</dbReference>
<accession>A0ABQ3GAC4</accession>
<dbReference type="PANTHER" id="PTHR30363">
    <property type="entry name" value="HTH-TYPE TRANSCRIPTIONAL REGULATOR SRLR-RELATED"/>
    <property type="match status" value="1"/>
</dbReference>
<reference evidence="6" key="1">
    <citation type="journal article" date="2019" name="Int. J. Syst. Evol. Microbiol.">
        <title>The Global Catalogue of Microorganisms (GCM) 10K type strain sequencing project: providing services to taxonomists for standard genome sequencing and annotation.</title>
        <authorList>
            <consortium name="The Broad Institute Genomics Platform"/>
            <consortium name="The Broad Institute Genome Sequencing Center for Infectious Disease"/>
            <person name="Wu L."/>
            <person name="Ma J."/>
        </authorList>
    </citation>
    <scope>NUCLEOTIDE SEQUENCE [LARGE SCALE GENOMIC DNA]</scope>
    <source>
        <strain evidence="6">KCTC 19466</strain>
    </source>
</reference>
<evidence type="ECO:0000256" key="2">
    <source>
        <dbReference type="ARBA" id="ARBA00023125"/>
    </source>
</evidence>
<dbReference type="Pfam" id="PF08220">
    <property type="entry name" value="HTH_DeoR"/>
    <property type="match status" value="1"/>
</dbReference>
<evidence type="ECO:0000313" key="5">
    <source>
        <dbReference type="EMBL" id="GHC98723.1"/>
    </source>
</evidence>
<organism evidence="5 6">
    <name type="scientific">Zhihengliuella salsuginis</name>
    <dbReference type="NCBI Taxonomy" id="578222"/>
    <lineage>
        <taxon>Bacteria</taxon>
        <taxon>Bacillati</taxon>
        <taxon>Actinomycetota</taxon>
        <taxon>Actinomycetes</taxon>
        <taxon>Micrococcales</taxon>
        <taxon>Micrococcaceae</taxon>
        <taxon>Zhihengliuella</taxon>
    </lineage>
</organism>